<reference evidence="3" key="1">
    <citation type="journal article" date="2011" name="PLoS Genet.">
        <title>Azospirillum genomes reveal transition of bacteria from aquatic to terrestrial environments.</title>
        <authorList>
            <person name="Wisniewski-Dye F."/>
            <person name="Borziak K."/>
            <person name="Khalsa-Moyers G."/>
            <person name="Alexandre G."/>
            <person name="Sukharnikov L.O."/>
            <person name="Wuichet K."/>
            <person name="Hurst G.B."/>
            <person name="McDonald W.H."/>
            <person name="Robertson J.S."/>
            <person name="Barbe V."/>
            <person name="Calteau A."/>
            <person name="Rouy Z."/>
            <person name="Mangenot S."/>
            <person name="Prigent-Combaret C."/>
            <person name="Normand P."/>
            <person name="Boyer M."/>
            <person name="Siguier P."/>
            <person name="Dessaux Y."/>
            <person name="Elmerich C."/>
            <person name="Condemine G."/>
            <person name="Krishnen G."/>
            <person name="Kennedy I."/>
            <person name="Paterson A.H."/>
            <person name="Gonzalez V."/>
            <person name="Mavingui P."/>
            <person name="Zhulin I.B."/>
        </authorList>
    </citation>
    <scope>NUCLEOTIDE SEQUENCE [LARGE SCALE GENOMIC DNA]</scope>
    <source>
        <strain evidence="3">4B</strain>
    </source>
</reference>
<keyword evidence="3" id="KW-1185">Reference proteome</keyword>
<evidence type="ECO:0000256" key="1">
    <source>
        <dbReference type="SAM" id="MobiDB-lite"/>
    </source>
</evidence>
<dbReference type="Proteomes" id="UP000005667">
    <property type="component" value="Chromosome"/>
</dbReference>
<organism evidence="2 3">
    <name type="scientific">Azospirillum lipoferum (strain 4B)</name>
    <dbReference type="NCBI Taxonomy" id="862719"/>
    <lineage>
        <taxon>Bacteria</taxon>
        <taxon>Pseudomonadati</taxon>
        <taxon>Pseudomonadota</taxon>
        <taxon>Alphaproteobacteria</taxon>
        <taxon>Rhodospirillales</taxon>
        <taxon>Azospirillaceae</taxon>
        <taxon>Azospirillum</taxon>
    </lineage>
</organism>
<proteinExistence type="predicted"/>
<dbReference type="KEGG" id="ali:AZOLI_1564"/>
<sequence>MSEAPGPGLLPGPIFQSPAKPRHSRGREPCGVVFARPLRLYTAMAGSRPLFGLVPVSSQHINKRPP</sequence>
<evidence type="ECO:0000313" key="2">
    <source>
        <dbReference type="EMBL" id="CBS86861.1"/>
    </source>
</evidence>
<dbReference type="EMBL" id="FQ311868">
    <property type="protein sequence ID" value="CBS86861.1"/>
    <property type="molecule type" value="Genomic_DNA"/>
</dbReference>
<protein>
    <submittedName>
        <fullName evidence="2">Uncharacterized protein</fullName>
    </submittedName>
</protein>
<name>G7Z7D7_AZOL4</name>
<gene>
    <name evidence="2" type="ordered locus">AZOLI_1564</name>
</gene>
<dbReference type="AlphaFoldDB" id="G7Z7D7"/>
<accession>G7Z7D7</accession>
<dbReference type="HOGENOM" id="CLU_2821810_0_0_5"/>
<evidence type="ECO:0000313" key="3">
    <source>
        <dbReference type="Proteomes" id="UP000005667"/>
    </source>
</evidence>
<feature type="region of interest" description="Disordered" evidence="1">
    <location>
        <begin position="1"/>
        <end position="28"/>
    </location>
</feature>
<dbReference type="STRING" id="862719.AZOLI_1564"/>